<keyword evidence="5" id="KW-0694">RNA-binding</keyword>
<evidence type="ECO:0000256" key="2">
    <source>
        <dbReference type="ARBA" id="ARBA00022980"/>
    </source>
</evidence>
<dbReference type="EMBL" id="PHAH01000040">
    <property type="protein sequence ID" value="PKM87567.1"/>
    <property type="molecule type" value="Genomic_DNA"/>
</dbReference>
<proteinExistence type="inferred from homology"/>
<evidence type="ECO:0000313" key="9">
    <source>
        <dbReference type="EMBL" id="PKM87567.1"/>
    </source>
</evidence>
<dbReference type="AlphaFoldDB" id="A0A2N2DYN3"/>
<dbReference type="SUPFAM" id="SSF50249">
    <property type="entry name" value="Nucleic acid-binding proteins"/>
    <property type="match status" value="1"/>
</dbReference>
<dbReference type="InterPro" id="IPR014726">
    <property type="entry name" value="Ribosomal_uL2_dom3"/>
</dbReference>
<dbReference type="Gene3D" id="2.30.30.30">
    <property type="match status" value="1"/>
</dbReference>
<evidence type="ECO:0000259" key="7">
    <source>
        <dbReference type="SMART" id="SM01382"/>
    </source>
</evidence>
<dbReference type="PROSITE" id="PS00467">
    <property type="entry name" value="RIBOSOMAL_L2"/>
    <property type="match status" value="1"/>
</dbReference>
<dbReference type="FunFam" id="2.40.50.140:FF:000003">
    <property type="entry name" value="50S ribosomal protein L2"/>
    <property type="match status" value="1"/>
</dbReference>
<comment type="subunit">
    <text evidence="5">Part of the 50S ribosomal subunit. Forms a bridge to the 30S subunit in the 70S ribosome.</text>
</comment>
<feature type="compositionally biased region" description="Basic residues" evidence="6">
    <location>
        <begin position="259"/>
        <end position="278"/>
    </location>
</feature>
<dbReference type="GO" id="GO:0003735">
    <property type="term" value="F:structural constituent of ribosome"/>
    <property type="evidence" value="ECO:0007669"/>
    <property type="project" value="InterPro"/>
</dbReference>
<organism evidence="9 10">
    <name type="scientific">Candidatus Falkowbacteria bacterium HGW-Falkowbacteria-2</name>
    <dbReference type="NCBI Taxonomy" id="2013769"/>
    <lineage>
        <taxon>Bacteria</taxon>
        <taxon>Candidatus Falkowiibacteriota</taxon>
    </lineage>
</organism>
<feature type="domain" description="Large ribosomal subunit protein uL2 RNA-binding" evidence="8">
    <location>
        <begin position="42"/>
        <end position="118"/>
    </location>
</feature>
<dbReference type="InterPro" id="IPR008991">
    <property type="entry name" value="Translation_prot_SH3-like_sf"/>
</dbReference>
<dbReference type="GO" id="GO:0015934">
    <property type="term" value="C:large ribosomal subunit"/>
    <property type="evidence" value="ECO:0007669"/>
    <property type="project" value="InterPro"/>
</dbReference>
<dbReference type="InterPro" id="IPR022666">
    <property type="entry name" value="Ribosomal_uL2_RNA-bd_dom"/>
</dbReference>
<dbReference type="HAMAP" id="MF_01320_B">
    <property type="entry name" value="Ribosomal_uL2_B"/>
    <property type="match status" value="1"/>
</dbReference>
<accession>A0A2N2DYN3</accession>
<dbReference type="GO" id="GO:0019843">
    <property type="term" value="F:rRNA binding"/>
    <property type="evidence" value="ECO:0007669"/>
    <property type="project" value="UniProtKB-UniRule"/>
</dbReference>
<dbReference type="InterPro" id="IPR012340">
    <property type="entry name" value="NA-bd_OB-fold"/>
</dbReference>
<comment type="function">
    <text evidence="5">One of the primary rRNA binding proteins. Required for association of the 30S and 50S subunits to form the 70S ribosome, for tRNA binding and peptide bond formation. It has been suggested to have peptidyltransferase activity; this is somewhat controversial. Makes several contacts with the 16S rRNA in the 70S ribosome.</text>
</comment>
<evidence type="ECO:0000256" key="1">
    <source>
        <dbReference type="ARBA" id="ARBA00005636"/>
    </source>
</evidence>
<name>A0A2N2DYN3_9BACT</name>
<evidence type="ECO:0000256" key="3">
    <source>
        <dbReference type="ARBA" id="ARBA00023274"/>
    </source>
</evidence>
<evidence type="ECO:0000256" key="5">
    <source>
        <dbReference type="HAMAP-Rule" id="MF_01320"/>
    </source>
</evidence>
<evidence type="ECO:0000259" key="8">
    <source>
        <dbReference type="SMART" id="SM01383"/>
    </source>
</evidence>
<feature type="domain" description="Large ribosomal subunit protein uL2 C-terminal" evidence="7">
    <location>
        <begin position="125"/>
        <end position="254"/>
    </location>
</feature>
<evidence type="ECO:0000256" key="4">
    <source>
        <dbReference type="ARBA" id="ARBA00035242"/>
    </source>
</evidence>
<gene>
    <name evidence="5" type="primary">rplB</name>
    <name evidence="9" type="ORF">CVU83_02895</name>
</gene>
<dbReference type="InterPro" id="IPR014722">
    <property type="entry name" value="Rib_uL2_dom2"/>
</dbReference>
<dbReference type="InterPro" id="IPR005880">
    <property type="entry name" value="Ribosomal_uL2_bac/org-type"/>
</dbReference>
<dbReference type="SMART" id="SM01382">
    <property type="entry name" value="Ribosomal_L2_C"/>
    <property type="match status" value="1"/>
</dbReference>
<sequence>MGIKKVQANTPGRRHATFDDFADITKHTPEKSLIVIKKKTSGRNSQGKITVRHRGGGEKRFIRIVDFKRDKFDIPATVAAIEYDPNRGTRIALLNYADGEKRYIVAPANLPVGEKIMSSKNLVEIKIGNCMPVEFIPAGVAINCLELEPGRGAKVARGAGNAVFVMGVEGKYAQIKMPSGEIRLVKKECMCTVGQASNADKRHITLGKAGRSRHMGIRPTVRGSAMNPVDHPHGGGEGNQSIGLRHPKTPWGKPALGVKTRRKRSSTKLIIKRRAKRK</sequence>
<feature type="region of interest" description="Disordered" evidence="6">
    <location>
        <begin position="222"/>
        <end position="278"/>
    </location>
</feature>
<reference evidence="9 10" key="1">
    <citation type="journal article" date="2017" name="ISME J.">
        <title>Potential for microbial H2 and metal transformations associated with novel bacteria and archaea in deep terrestrial subsurface sediments.</title>
        <authorList>
            <person name="Hernsdorf A.W."/>
            <person name="Amano Y."/>
            <person name="Miyakawa K."/>
            <person name="Ise K."/>
            <person name="Suzuki Y."/>
            <person name="Anantharaman K."/>
            <person name="Probst A."/>
            <person name="Burstein D."/>
            <person name="Thomas B.C."/>
            <person name="Banfield J.F."/>
        </authorList>
    </citation>
    <scope>NUCLEOTIDE SEQUENCE [LARGE SCALE GENOMIC DNA]</scope>
    <source>
        <strain evidence="9">HGW-Falkowbacteria-2</strain>
    </source>
</reference>
<evidence type="ECO:0000256" key="6">
    <source>
        <dbReference type="SAM" id="MobiDB-lite"/>
    </source>
</evidence>
<dbReference type="PANTHER" id="PTHR13691:SF5">
    <property type="entry name" value="LARGE RIBOSOMAL SUBUNIT PROTEIN UL2M"/>
    <property type="match status" value="1"/>
</dbReference>
<comment type="caution">
    <text evidence="9">The sequence shown here is derived from an EMBL/GenBank/DDBJ whole genome shotgun (WGS) entry which is preliminary data.</text>
</comment>
<dbReference type="Gene3D" id="4.10.950.10">
    <property type="entry name" value="Ribosomal protein L2, domain 3"/>
    <property type="match status" value="1"/>
</dbReference>
<dbReference type="NCBIfam" id="TIGR01171">
    <property type="entry name" value="rplB_bact"/>
    <property type="match status" value="1"/>
</dbReference>
<keyword evidence="3 5" id="KW-0687">Ribonucleoprotein</keyword>
<dbReference type="Pfam" id="PF03947">
    <property type="entry name" value="Ribosomal_L2_C"/>
    <property type="match status" value="1"/>
</dbReference>
<evidence type="ECO:0000313" key="10">
    <source>
        <dbReference type="Proteomes" id="UP000233325"/>
    </source>
</evidence>
<dbReference type="SMART" id="SM01383">
    <property type="entry name" value="Ribosomal_L2"/>
    <property type="match status" value="1"/>
</dbReference>
<dbReference type="Gene3D" id="2.40.50.140">
    <property type="entry name" value="Nucleic acid-binding proteins"/>
    <property type="match status" value="1"/>
</dbReference>
<dbReference type="GO" id="GO:0016740">
    <property type="term" value="F:transferase activity"/>
    <property type="evidence" value="ECO:0007669"/>
    <property type="project" value="InterPro"/>
</dbReference>
<keyword evidence="2 5" id="KW-0689">Ribosomal protein</keyword>
<dbReference type="InterPro" id="IPR022669">
    <property type="entry name" value="Ribosomal_uL2_C"/>
</dbReference>
<dbReference type="Proteomes" id="UP000233325">
    <property type="component" value="Unassembled WGS sequence"/>
</dbReference>
<dbReference type="FunFam" id="4.10.950.10:FF:000001">
    <property type="entry name" value="50S ribosomal protein L2"/>
    <property type="match status" value="1"/>
</dbReference>
<dbReference type="PANTHER" id="PTHR13691">
    <property type="entry name" value="RIBOSOMAL PROTEIN L2"/>
    <property type="match status" value="1"/>
</dbReference>
<dbReference type="SUPFAM" id="SSF50104">
    <property type="entry name" value="Translation proteins SH3-like domain"/>
    <property type="match status" value="1"/>
</dbReference>
<dbReference type="InterPro" id="IPR022671">
    <property type="entry name" value="Ribosomal_uL2_CS"/>
</dbReference>
<dbReference type="Pfam" id="PF00181">
    <property type="entry name" value="Ribosomal_L2_N"/>
    <property type="match status" value="1"/>
</dbReference>
<dbReference type="FunFam" id="2.30.30.30:FF:000001">
    <property type="entry name" value="50S ribosomal protein L2"/>
    <property type="match status" value="1"/>
</dbReference>
<dbReference type="PIRSF" id="PIRSF002158">
    <property type="entry name" value="Ribosomal_L2"/>
    <property type="match status" value="1"/>
</dbReference>
<comment type="similarity">
    <text evidence="1 5">Belongs to the universal ribosomal protein uL2 family.</text>
</comment>
<dbReference type="GO" id="GO:0002181">
    <property type="term" value="P:cytoplasmic translation"/>
    <property type="evidence" value="ECO:0007669"/>
    <property type="project" value="TreeGrafter"/>
</dbReference>
<protein>
    <recommendedName>
        <fullName evidence="4 5">Large ribosomal subunit protein uL2</fullName>
    </recommendedName>
</protein>
<keyword evidence="5" id="KW-0699">rRNA-binding</keyword>
<dbReference type="InterPro" id="IPR002171">
    <property type="entry name" value="Ribosomal_uL2"/>
</dbReference>